<protein>
    <recommendedName>
        <fullName evidence="3">polynucleotide adenylyltransferase</fullName>
        <ecNumber evidence="3">2.7.7.19</ecNumber>
    </recommendedName>
</protein>
<keyword evidence="11" id="KW-1185">Reference proteome</keyword>
<dbReference type="GO" id="GO:0031123">
    <property type="term" value="P:RNA 3'-end processing"/>
    <property type="evidence" value="ECO:0007669"/>
    <property type="project" value="TreeGrafter"/>
</dbReference>
<dbReference type="GO" id="GO:0005730">
    <property type="term" value="C:nucleolus"/>
    <property type="evidence" value="ECO:0007669"/>
    <property type="project" value="TreeGrafter"/>
</dbReference>
<dbReference type="Pfam" id="PF22600">
    <property type="entry name" value="MTPAP-like_central"/>
    <property type="match status" value="1"/>
</dbReference>
<dbReference type="VEuPathDB" id="AmoebaDB:ACA1_063780"/>
<evidence type="ECO:0000256" key="4">
    <source>
        <dbReference type="ARBA" id="ARBA00022679"/>
    </source>
</evidence>
<dbReference type="PANTHER" id="PTHR23092">
    <property type="entry name" value="POLY(A) RNA POLYMERASE"/>
    <property type="match status" value="1"/>
</dbReference>
<dbReference type="PANTHER" id="PTHR23092:SF15">
    <property type="entry name" value="INACTIVE NON-CANONICAL POLY(A) RNA POLYMERASE PROTEIN TRF4-2-RELATED"/>
    <property type="match status" value="1"/>
</dbReference>
<name>L8GWN7_ACACF</name>
<dbReference type="GeneID" id="14917937"/>
<feature type="compositionally biased region" description="Basic residues" evidence="7">
    <location>
        <begin position="902"/>
        <end position="911"/>
    </location>
</feature>
<keyword evidence="5" id="KW-0479">Metal-binding</keyword>
<feature type="compositionally biased region" description="Basic and acidic residues" evidence="7">
    <location>
        <begin position="30"/>
        <end position="42"/>
    </location>
</feature>
<dbReference type="InterPro" id="IPR054708">
    <property type="entry name" value="MTPAP-like_central"/>
</dbReference>
<evidence type="ECO:0000256" key="3">
    <source>
        <dbReference type="ARBA" id="ARBA00012388"/>
    </source>
</evidence>
<comment type="cofactor">
    <cofactor evidence="1">
        <name>Mn(2+)</name>
        <dbReference type="ChEBI" id="CHEBI:29035"/>
    </cofactor>
</comment>
<evidence type="ECO:0000256" key="6">
    <source>
        <dbReference type="ARBA" id="ARBA00022842"/>
    </source>
</evidence>
<dbReference type="Gene3D" id="1.10.1410.10">
    <property type="match status" value="1"/>
</dbReference>
<dbReference type="CDD" id="cd05402">
    <property type="entry name" value="NT_PAP_TUTase"/>
    <property type="match status" value="1"/>
</dbReference>
<feature type="region of interest" description="Disordered" evidence="7">
    <location>
        <begin position="883"/>
        <end position="911"/>
    </location>
</feature>
<evidence type="ECO:0000256" key="7">
    <source>
        <dbReference type="SAM" id="MobiDB-lite"/>
    </source>
</evidence>
<feature type="compositionally biased region" description="Basic and acidic residues" evidence="7">
    <location>
        <begin position="1"/>
        <end position="13"/>
    </location>
</feature>
<dbReference type="InterPro" id="IPR002058">
    <property type="entry name" value="PAP_assoc"/>
</dbReference>
<evidence type="ECO:0000313" key="10">
    <source>
        <dbReference type="EMBL" id="ELR17614.1"/>
    </source>
</evidence>
<dbReference type="FunFam" id="3.30.460.10:FF:000006">
    <property type="entry name" value="non-canonical poly(A) RNA polymerase PAPD5"/>
    <property type="match status" value="1"/>
</dbReference>
<sequence>MKERTNRTRELQRWDGGPSATSVHFNCRTHTTDEDCDAHMQDAEDAASPRFLLHSPTTSDEERATAAAQAQSQAGDGVASSAMTGSDRELHHHHHGGHLNLATQSPDGGVSDESGDESDRATADASSGSDNDDDADARHHRGDDDDNDRDVDDDSDNDDDDDDLDEADGRLHHRRHNPAAAAVASSAASSSSRRDSPSLLPLPPPTTTTSTSTSTSSSSGQHYGASMCYGTTPLRLMGPRFADVPPWLRDSAERKDDLPSLHDEIISFCKWVSPSAEEKQMREDVIARISKVVETLWPSVQLRVFGSCATDIYLPTSDIDLCIMGANACSPSPIDELASALRRRSMGRVQAIATARVPIIKLVDAATGCLVDISFDVPTGPAHINLIKRYLDEEPSVKPLALLIKYYLKQFGMNEPYTGGLGSYALIIMIISYLQLHKPRAVEKQQDLGVLFLGFLKLYGQEFNYFRTGLSIRDGGYYFPKAQRNWVDWQQPWLLSAEDPCFPENDISRMSYAIMDVRGCLANAYKVLISKEPSYSAPSLLCRILLQDEKMMEQRDFVRHHYRCGLPILPHLATAPVSSTHAAAHRHPPAVSWRSDKSSKSRPPATTTYAAKSASASSIDSVVVERRAAPASATQQPQQAKSQQQQPRTGDWVSLVMKNAGSNNGPAGPRASKGGKPQHGSSRAHGDSASSREGDDKEDLTWRRNPPGTKPAPSSSSSRSSNSSSSSRTSATAARRSGSGRWERSSSSSSSSSSNGDRRDRRVAQPASSSSSSSASSSASRGRGAVRQKGASAGADVSTSKRASDEVATVPRRRSSMRRPNPASPSSASAVPPAATATLEPRKRSRAADSPMEAIINNILIANQHHNNSDHTSSVALATPNLIGVGSDNGDHEGADANGQRSKARNQKQKR</sequence>
<dbReference type="KEGG" id="acan:ACA1_063780"/>
<feature type="compositionally biased region" description="Low complexity" evidence="7">
    <location>
        <begin position="714"/>
        <end position="755"/>
    </location>
</feature>
<dbReference type="RefSeq" id="XP_004339627.1">
    <property type="nucleotide sequence ID" value="XM_004339579.1"/>
</dbReference>
<feature type="compositionally biased region" description="Basic and acidic residues" evidence="7">
    <location>
        <begin position="684"/>
        <end position="702"/>
    </location>
</feature>
<dbReference type="GO" id="GO:0046872">
    <property type="term" value="F:metal ion binding"/>
    <property type="evidence" value="ECO:0007669"/>
    <property type="project" value="UniProtKB-KW"/>
</dbReference>
<evidence type="ECO:0000256" key="1">
    <source>
        <dbReference type="ARBA" id="ARBA00001936"/>
    </source>
</evidence>
<keyword evidence="4 10" id="KW-0808">Transferase</keyword>
<reference evidence="10 11" key="1">
    <citation type="journal article" date="2013" name="Genome Biol.">
        <title>Genome of Acanthamoeba castellanii highlights extensive lateral gene transfer and early evolution of tyrosine kinase signaling.</title>
        <authorList>
            <person name="Clarke M."/>
            <person name="Lohan A.J."/>
            <person name="Liu B."/>
            <person name="Lagkouvardos I."/>
            <person name="Roy S."/>
            <person name="Zafar N."/>
            <person name="Bertelli C."/>
            <person name="Schilde C."/>
            <person name="Kianianmomeni A."/>
            <person name="Burglin T.R."/>
            <person name="Frech C."/>
            <person name="Turcotte B."/>
            <person name="Kopec K.O."/>
            <person name="Synnott J.M."/>
            <person name="Choo C."/>
            <person name="Paponov I."/>
            <person name="Finkler A."/>
            <person name="Soon Heng Tan C."/>
            <person name="Hutchins A.P."/>
            <person name="Weinmeier T."/>
            <person name="Rattei T."/>
            <person name="Chu J.S."/>
            <person name="Gimenez G."/>
            <person name="Irimia M."/>
            <person name="Rigden D.J."/>
            <person name="Fitzpatrick D.A."/>
            <person name="Lorenzo-Morales J."/>
            <person name="Bateman A."/>
            <person name="Chiu C.H."/>
            <person name="Tang P."/>
            <person name="Hegemann P."/>
            <person name="Fromm H."/>
            <person name="Raoult D."/>
            <person name="Greub G."/>
            <person name="Miranda-Saavedra D."/>
            <person name="Chen N."/>
            <person name="Nash P."/>
            <person name="Ginger M.L."/>
            <person name="Horn M."/>
            <person name="Schaap P."/>
            <person name="Caler L."/>
            <person name="Loftus B."/>
        </authorList>
    </citation>
    <scope>NUCLEOTIDE SEQUENCE [LARGE SCALE GENOMIC DNA]</scope>
    <source>
        <strain evidence="10 11">Neff</strain>
    </source>
</reference>
<dbReference type="SUPFAM" id="SSF81631">
    <property type="entry name" value="PAP/OAS1 substrate-binding domain"/>
    <property type="match status" value="1"/>
</dbReference>
<feature type="compositionally biased region" description="Low complexity" evidence="7">
    <location>
        <begin position="629"/>
        <end position="649"/>
    </location>
</feature>
<feature type="region of interest" description="Disordered" evidence="7">
    <location>
        <begin position="1"/>
        <end position="224"/>
    </location>
</feature>
<evidence type="ECO:0000256" key="2">
    <source>
        <dbReference type="ARBA" id="ARBA00008593"/>
    </source>
</evidence>
<gene>
    <name evidence="10" type="ORF">ACA1_063780</name>
</gene>
<feature type="compositionally biased region" description="Low complexity" evidence="7">
    <location>
        <begin position="207"/>
        <end position="219"/>
    </location>
</feature>
<keyword evidence="6" id="KW-0460">Magnesium</keyword>
<dbReference type="InterPro" id="IPR045862">
    <property type="entry name" value="Trf4-like"/>
</dbReference>
<feature type="domain" description="Poly(A) RNA polymerase mitochondrial-like central palm" evidence="9">
    <location>
        <begin position="261"/>
        <end position="391"/>
    </location>
</feature>
<proteinExistence type="inferred from homology"/>
<dbReference type="SUPFAM" id="SSF81301">
    <property type="entry name" value="Nucleotidyltransferase"/>
    <property type="match status" value="1"/>
</dbReference>
<dbReference type="Pfam" id="PF03828">
    <property type="entry name" value="PAP_assoc"/>
    <property type="match status" value="1"/>
</dbReference>
<feature type="compositionally biased region" description="Acidic residues" evidence="7">
    <location>
        <begin position="144"/>
        <end position="166"/>
    </location>
</feature>
<organism evidence="10 11">
    <name type="scientific">Acanthamoeba castellanii (strain ATCC 30010 / Neff)</name>
    <dbReference type="NCBI Taxonomy" id="1257118"/>
    <lineage>
        <taxon>Eukaryota</taxon>
        <taxon>Amoebozoa</taxon>
        <taxon>Discosea</taxon>
        <taxon>Longamoebia</taxon>
        <taxon>Centramoebida</taxon>
        <taxon>Acanthamoebidae</taxon>
        <taxon>Acanthamoeba</taxon>
    </lineage>
</organism>
<dbReference type="AlphaFoldDB" id="L8GWN7"/>
<feature type="compositionally biased region" description="Low complexity" evidence="7">
    <location>
        <begin position="767"/>
        <end position="780"/>
    </location>
</feature>
<feature type="domain" description="PAP-associated" evidence="8">
    <location>
        <begin position="447"/>
        <end position="504"/>
    </location>
</feature>
<feature type="compositionally biased region" description="Low complexity" evidence="7">
    <location>
        <begin position="65"/>
        <end position="82"/>
    </location>
</feature>
<accession>L8GWN7</accession>
<feature type="compositionally biased region" description="Low complexity" evidence="7">
    <location>
        <begin position="605"/>
        <end position="622"/>
    </location>
</feature>
<dbReference type="GO" id="GO:0003729">
    <property type="term" value="F:mRNA binding"/>
    <property type="evidence" value="ECO:0007669"/>
    <property type="project" value="TreeGrafter"/>
</dbReference>
<dbReference type="GO" id="GO:0043634">
    <property type="term" value="P:polyadenylation-dependent ncRNA catabolic process"/>
    <property type="evidence" value="ECO:0007669"/>
    <property type="project" value="TreeGrafter"/>
</dbReference>
<feature type="compositionally biased region" description="Low complexity" evidence="7">
    <location>
        <begin position="178"/>
        <end position="191"/>
    </location>
</feature>
<evidence type="ECO:0000256" key="5">
    <source>
        <dbReference type="ARBA" id="ARBA00022723"/>
    </source>
</evidence>
<dbReference type="GO" id="GO:0031499">
    <property type="term" value="C:TRAMP complex"/>
    <property type="evidence" value="ECO:0007669"/>
    <property type="project" value="TreeGrafter"/>
</dbReference>
<dbReference type="GO" id="GO:1990817">
    <property type="term" value="F:poly(A) RNA polymerase activity"/>
    <property type="evidence" value="ECO:0007669"/>
    <property type="project" value="UniProtKB-EC"/>
</dbReference>
<dbReference type="EMBL" id="KB007974">
    <property type="protein sequence ID" value="ELR17614.1"/>
    <property type="molecule type" value="Genomic_DNA"/>
</dbReference>
<dbReference type="InterPro" id="IPR043519">
    <property type="entry name" value="NT_sf"/>
</dbReference>
<dbReference type="Proteomes" id="UP000011083">
    <property type="component" value="Unassembled WGS sequence"/>
</dbReference>
<dbReference type="Gene3D" id="3.30.460.10">
    <property type="entry name" value="Beta Polymerase, domain 2"/>
    <property type="match status" value="1"/>
</dbReference>
<comment type="similarity">
    <text evidence="2">Belongs to the DNA polymerase type-B-like family.</text>
</comment>
<dbReference type="OrthoDB" id="273917at2759"/>
<feature type="compositionally biased region" description="Low complexity" evidence="7">
    <location>
        <begin position="818"/>
        <end position="837"/>
    </location>
</feature>
<evidence type="ECO:0000259" key="9">
    <source>
        <dbReference type="Pfam" id="PF22600"/>
    </source>
</evidence>
<dbReference type="STRING" id="1257118.L8GWN7"/>
<evidence type="ECO:0000313" key="11">
    <source>
        <dbReference type="Proteomes" id="UP000011083"/>
    </source>
</evidence>
<evidence type="ECO:0000259" key="8">
    <source>
        <dbReference type="Pfam" id="PF03828"/>
    </source>
</evidence>
<feature type="region of interest" description="Disordered" evidence="7">
    <location>
        <begin position="579"/>
        <end position="850"/>
    </location>
</feature>
<dbReference type="EC" id="2.7.7.19" evidence="3"/>